<name>B0D1Z8_LACBS</name>
<reference evidence="4 5" key="1">
    <citation type="journal article" date="2008" name="Nature">
        <title>The genome of Laccaria bicolor provides insights into mycorrhizal symbiosis.</title>
        <authorList>
            <person name="Martin F."/>
            <person name="Aerts A."/>
            <person name="Ahren D."/>
            <person name="Brun A."/>
            <person name="Danchin E.G.J."/>
            <person name="Duchaussoy F."/>
            <person name="Gibon J."/>
            <person name="Kohler A."/>
            <person name="Lindquist E."/>
            <person name="Pereda V."/>
            <person name="Salamov A."/>
            <person name="Shapiro H.J."/>
            <person name="Wuyts J."/>
            <person name="Blaudez D."/>
            <person name="Buee M."/>
            <person name="Brokstein P."/>
            <person name="Canbaeck B."/>
            <person name="Cohen D."/>
            <person name="Courty P.E."/>
            <person name="Coutinho P.M."/>
            <person name="Delaruelle C."/>
            <person name="Detter J.C."/>
            <person name="Deveau A."/>
            <person name="DiFazio S."/>
            <person name="Duplessis S."/>
            <person name="Fraissinet-Tachet L."/>
            <person name="Lucic E."/>
            <person name="Frey-Klett P."/>
            <person name="Fourrey C."/>
            <person name="Feussner I."/>
            <person name="Gay G."/>
            <person name="Grimwood J."/>
            <person name="Hoegger P.J."/>
            <person name="Jain P."/>
            <person name="Kilaru S."/>
            <person name="Labbe J."/>
            <person name="Lin Y.C."/>
            <person name="Legue V."/>
            <person name="Le Tacon F."/>
            <person name="Marmeisse R."/>
            <person name="Melayah D."/>
            <person name="Montanini B."/>
            <person name="Muratet M."/>
            <person name="Nehls U."/>
            <person name="Niculita-Hirzel H."/>
            <person name="Oudot-Le Secq M.P."/>
            <person name="Peter M."/>
            <person name="Quesneville H."/>
            <person name="Rajashekar B."/>
            <person name="Reich M."/>
            <person name="Rouhier N."/>
            <person name="Schmutz J."/>
            <person name="Yin T."/>
            <person name="Chalot M."/>
            <person name="Henrissat B."/>
            <person name="Kuees U."/>
            <person name="Lucas S."/>
            <person name="Van de Peer Y."/>
            <person name="Podila G.K."/>
            <person name="Polle A."/>
            <person name="Pukkila P.J."/>
            <person name="Richardson P.M."/>
            <person name="Rouze P."/>
            <person name="Sanders I.R."/>
            <person name="Stajich J.E."/>
            <person name="Tunlid A."/>
            <person name="Tuskan G."/>
            <person name="Grigoriev I.V."/>
        </authorList>
    </citation>
    <scope>NUCLEOTIDE SEQUENCE [LARGE SCALE GENOMIC DNA]</scope>
    <source>
        <strain evidence="5">S238N-H82 / ATCC MYA-4686</strain>
    </source>
</reference>
<organism evidence="5">
    <name type="scientific">Laccaria bicolor (strain S238N-H82 / ATCC MYA-4686)</name>
    <name type="common">Bicoloured deceiver</name>
    <name type="synonym">Laccaria laccata var. bicolor</name>
    <dbReference type="NCBI Taxonomy" id="486041"/>
    <lineage>
        <taxon>Eukaryota</taxon>
        <taxon>Fungi</taxon>
        <taxon>Dikarya</taxon>
        <taxon>Basidiomycota</taxon>
        <taxon>Agaricomycotina</taxon>
        <taxon>Agaricomycetes</taxon>
        <taxon>Agaricomycetidae</taxon>
        <taxon>Agaricales</taxon>
        <taxon>Agaricineae</taxon>
        <taxon>Hydnangiaceae</taxon>
        <taxon>Laccaria</taxon>
    </lineage>
</organism>
<sequence length="381" mass="41565">MPPKWSPQSFLDSIQPPPFTVPPDSGLVVTDEMKNLLARPGFISLKTGGQSLGFNIYELTAFGKACYLGSFDTARKAVESGTAPDLEGTETAFKFGYATLIIAGSQRVEPINGGPTQHDEVLKYLLSCGLPPNVPDICGFTALHHSVIGESIHRKEDLIRLLIQSEANVNYQNRYGEVPLFGAMQRNDVLGIDLLMEYGADVHIAEADGNTPEGFYLEVDGKTKGGGGAEEKAWRTHKTTCIPFSASNTVTLIPFYDSANLNLMPLQHIARKSFGIPTPVIPDTHARAAHIPKGIADESKNIIIKIQVPMTQHTGNLLIYTKKRDFVCYVRRGDCPQAYDKVMEVVKAKGAGGAKAYFAAELRSKDELVVKISQVLAEQPF</sequence>
<dbReference type="OrthoDB" id="194358at2759"/>
<evidence type="ECO:0000256" key="3">
    <source>
        <dbReference type="PROSITE-ProRule" id="PRU00023"/>
    </source>
</evidence>
<dbReference type="KEGG" id="lbc:LACBIDRAFT_324492"/>
<dbReference type="GO" id="GO:0085020">
    <property type="term" value="P:protein K6-linked ubiquitination"/>
    <property type="evidence" value="ECO:0007669"/>
    <property type="project" value="TreeGrafter"/>
</dbReference>
<dbReference type="GeneID" id="6073064"/>
<evidence type="ECO:0000313" key="4">
    <source>
        <dbReference type="EMBL" id="EDR11730.1"/>
    </source>
</evidence>
<protein>
    <submittedName>
        <fullName evidence="4">Uncharacterized protein</fullName>
    </submittedName>
</protein>
<dbReference type="InterPro" id="IPR002110">
    <property type="entry name" value="Ankyrin_rpt"/>
</dbReference>
<keyword evidence="2 3" id="KW-0040">ANK repeat</keyword>
<gene>
    <name evidence="4" type="ORF">LACBIDRAFT_324492</name>
</gene>
<dbReference type="GO" id="GO:0004842">
    <property type="term" value="F:ubiquitin-protein transferase activity"/>
    <property type="evidence" value="ECO:0007669"/>
    <property type="project" value="TreeGrafter"/>
</dbReference>
<dbReference type="Proteomes" id="UP000001194">
    <property type="component" value="Unassembled WGS sequence"/>
</dbReference>
<dbReference type="SUPFAM" id="SSF48403">
    <property type="entry name" value="Ankyrin repeat"/>
    <property type="match status" value="1"/>
</dbReference>
<proteinExistence type="predicted"/>
<dbReference type="PANTHER" id="PTHR24171">
    <property type="entry name" value="ANKYRIN REPEAT DOMAIN-CONTAINING PROTEIN 39-RELATED"/>
    <property type="match status" value="1"/>
</dbReference>
<dbReference type="InterPro" id="IPR036770">
    <property type="entry name" value="Ankyrin_rpt-contain_sf"/>
</dbReference>
<dbReference type="InParanoid" id="B0D1Z8"/>
<keyword evidence="5" id="KW-1185">Reference proteome</keyword>
<feature type="repeat" description="ANK" evidence="3">
    <location>
        <begin position="138"/>
        <end position="174"/>
    </location>
</feature>
<dbReference type="PROSITE" id="PS50088">
    <property type="entry name" value="ANK_REPEAT"/>
    <property type="match status" value="2"/>
</dbReference>
<dbReference type="RefSeq" id="XP_001877627.1">
    <property type="nucleotide sequence ID" value="XM_001877592.1"/>
</dbReference>
<evidence type="ECO:0000256" key="2">
    <source>
        <dbReference type="ARBA" id="ARBA00023043"/>
    </source>
</evidence>
<dbReference type="SMART" id="SM00248">
    <property type="entry name" value="ANK"/>
    <property type="match status" value="4"/>
</dbReference>
<feature type="repeat" description="ANK" evidence="3">
    <location>
        <begin position="175"/>
        <end position="207"/>
    </location>
</feature>
<dbReference type="HOGENOM" id="CLU_053726_0_0_1"/>
<dbReference type="Pfam" id="PF12796">
    <property type="entry name" value="Ank_2"/>
    <property type="match status" value="1"/>
</dbReference>
<evidence type="ECO:0000313" key="5">
    <source>
        <dbReference type="Proteomes" id="UP000001194"/>
    </source>
</evidence>
<keyword evidence="1" id="KW-0677">Repeat</keyword>
<accession>B0D1Z8</accession>
<dbReference type="AlphaFoldDB" id="B0D1Z8"/>
<dbReference type="PANTHER" id="PTHR24171:SF8">
    <property type="entry name" value="BRCA1-ASSOCIATED RING DOMAIN PROTEIN 1"/>
    <property type="match status" value="1"/>
</dbReference>
<dbReference type="Gene3D" id="1.25.40.20">
    <property type="entry name" value="Ankyrin repeat-containing domain"/>
    <property type="match status" value="1"/>
</dbReference>
<evidence type="ECO:0000256" key="1">
    <source>
        <dbReference type="ARBA" id="ARBA00022737"/>
    </source>
</evidence>
<dbReference type="EMBL" id="DS547095">
    <property type="protein sequence ID" value="EDR11730.1"/>
    <property type="molecule type" value="Genomic_DNA"/>
</dbReference>